<organism evidence="1">
    <name type="scientific">Nitrosopumivirus cobalaminus</name>
    <dbReference type="NCBI Taxonomy" id="3158414"/>
    <lineage>
        <taxon>Viruses</taxon>
    </lineage>
</organism>
<sequence length="162" mass="17209">MSFTTIEDTVTNLQQANAALSTIVATATHNSVSFTNTYAVTITGATSGLDPLTAYSVVAERTIGTQTASRTISFTTLQDPAITAAQTAVDAVTSYAEFTNTTLYVQNLSSGVTVVVTDENGNTVSGSVNAFSGTYTVLGEHNLYNNCITQPCIRQNIHYYNR</sequence>
<proteinExistence type="predicted"/>
<gene>
    <name evidence="1" type="ORF">ZGOWGMRN_CDS_0068</name>
</gene>
<reference evidence="1" key="1">
    <citation type="submission" date="2024-05" db="EMBL/GenBank/DDBJ databases">
        <title>The simplest Porifera holobiont: glass sponge Aphrocallistes beatrix thrives with only two symbionts.</title>
        <authorList>
            <person name="N Garritano A."/>
            <person name="A Allen M."/>
            <person name="Thomas T."/>
        </authorList>
    </citation>
    <scope>NUCLEOTIDE SEQUENCE</scope>
    <source>
        <strain evidence="1">AB1</strain>
    </source>
</reference>
<evidence type="ECO:0000313" key="1">
    <source>
        <dbReference type="EMBL" id="XBQ68799.1"/>
    </source>
</evidence>
<dbReference type="EMBL" id="PP848464">
    <property type="protein sequence ID" value="XBQ68799.1"/>
    <property type="molecule type" value="Genomic_DNA"/>
</dbReference>
<protein>
    <submittedName>
        <fullName evidence="1">Uncharacterized protein</fullName>
    </submittedName>
</protein>
<accession>A0AAU7N656</accession>
<name>A0AAU7N656_9VIRU</name>